<name>A0A4Y6RCH9_9BURK</name>
<accession>A0A4Y6RCH9</accession>
<dbReference type="Pfam" id="PF08867">
    <property type="entry name" value="FRG"/>
    <property type="match status" value="1"/>
</dbReference>
<dbReference type="Proteomes" id="UP000316665">
    <property type="component" value="Chromosome"/>
</dbReference>
<dbReference type="KEGG" id="jas:FJQ89_07015"/>
<evidence type="ECO:0000313" key="3">
    <source>
        <dbReference type="Proteomes" id="UP000316665"/>
    </source>
</evidence>
<organism evidence="2 3">
    <name type="scientific">Janthinobacterium tructae</name>
    <dbReference type="NCBI Taxonomy" id="2590869"/>
    <lineage>
        <taxon>Bacteria</taxon>
        <taxon>Pseudomonadati</taxon>
        <taxon>Pseudomonadota</taxon>
        <taxon>Betaproteobacteria</taxon>
        <taxon>Burkholderiales</taxon>
        <taxon>Oxalobacteraceae</taxon>
        <taxon>Janthinobacterium</taxon>
    </lineage>
</organism>
<dbReference type="AlphaFoldDB" id="A0A4Y6RCH9"/>
<protein>
    <submittedName>
        <fullName evidence="2">FRG domain-containing protein</fullName>
    </submittedName>
</protein>
<sequence length="279" mass="31846">MTNTGFIEIHISSWEEFRKIVTGEDYQSWAFRGQADKNWPLFSSLSRYLTAHLVHRDAWPQQEARILRIFKRKAHLLLQNIPAADDSFEWLSIMQHHGAPTRLLDFSWSPFVAAFFALEQATKDAAVWAAFPPALNLEGNRTVRPSQTTRTDEIGPWLKGAYEEHFLPNTKSVAVIGEPHNMNQRLIAQGGTFIMPGMLDKPVEEIAPLGSIVKFVLDTGKMRREAMQDLYRMNINNATLFPGLDGLARSLAFELENHWAFDPITMIDRKGYENDSCNQ</sequence>
<evidence type="ECO:0000259" key="1">
    <source>
        <dbReference type="SMART" id="SM00901"/>
    </source>
</evidence>
<dbReference type="InterPro" id="IPR014966">
    <property type="entry name" value="FRG-dom"/>
</dbReference>
<reference evidence="2 3" key="1">
    <citation type="submission" date="2019-06" db="EMBL/GenBank/DDBJ databases">
        <title>Complete genome sequence of Janthinobacterium sp. SNU WT3 isolated from diseased rainbow trout.</title>
        <authorList>
            <person name="Oh W.T."/>
            <person name="Park S.C."/>
        </authorList>
    </citation>
    <scope>NUCLEOTIDE SEQUENCE [LARGE SCALE GENOMIC DNA]</scope>
    <source>
        <strain evidence="2 3">SNU WT3</strain>
    </source>
</reference>
<feature type="domain" description="FRG" evidence="1">
    <location>
        <begin position="25"/>
        <end position="128"/>
    </location>
</feature>
<dbReference type="OrthoDB" id="9816036at2"/>
<dbReference type="EMBL" id="CP041185">
    <property type="protein sequence ID" value="QDG70194.1"/>
    <property type="molecule type" value="Genomic_DNA"/>
</dbReference>
<evidence type="ECO:0000313" key="2">
    <source>
        <dbReference type="EMBL" id="QDG70194.1"/>
    </source>
</evidence>
<gene>
    <name evidence="2" type="ORF">FJQ89_07015</name>
</gene>
<dbReference type="SMART" id="SM00901">
    <property type="entry name" value="FRG"/>
    <property type="match status" value="1"/>
</dbReference>
<dbReference type="RefSeq" id="WP_141169626.1">
    <property type="nucleotide sequence ID" value="NZ_CP041185.1"/>
</dbReference>
<keyword evidence="3" id="KW-1185">Reference proteome</keyword>
<proteinExistence type="predicted"/>